<keyword evidence="5" id="KW-0808">Transferase</keyword>
<dbReference type="CDD" id="cd00082">
    <property type="entry name" value="HisKA"/>
    <property type="match status" value="1"/>
</dbReference>
<dbReference type="InterPro" id="IPR036097">
    <property type="entry name" value="HisK_dim/P_sf"/>
</dbReference>
<evidence type="ECO:0000256" key="10">
    <source>
        <dbReference type="ARBA" id="ARBA00022989"/>
    </source>
</evidence>
<keyword evidence="7" id="KW-0547">Nucleotide-binding</keyword>
<evidence type="ECO:0000256" key="3">
    <source>
        <dbReference type="ARBA" id="ARBA00012438"/>
    </source>
</evidence>
<evidence type="ECO:0000259" key="16">
    <source>
        <dbReference type="PROSITE" id="PS50110"/>
    </source>
</evidence>
<dbReference type="InterPro" id="IPR036890">
    <property type="entry name" value="HATPase_C_sf"/>
</dbReference>
<feature type="transmembrane region" description="Helical" evidence="14">
    <location>
        <begin position="12"/>
        <end position="37"/>
    </location>
</feature>
<dbReference type="Pfam" id="PF02518">
    <property type="entry name" value="HATPase_c"/>
    <property type="match status" value="1"/>
</dbReference>
<evidence type="ECO:0000313" key="19">
    <source>
        <dbReference type="Proteomes" id="UP001217500"/>
    </source>
</evidence>
<dbReference type="KEGG" id="gso:PH603_16410"/>
<feature type="transmembrane region" description="Helical" evidence="14">
    <location>
        <begin position="185"/>
        <end position="205"/>
    </location>
</feature>
<evidence type="ECO:0000313" key="18">
    <source>
        <dbReference type="EMBL" id="WCL54122.1"/>
    </source>
</evidence>
<dbReference type="SMART" id="SM00388">
    <property type="entry name" value="HisKA"/>
    <property type="match status" value="1"/>
</dbReference>
<dbReference type="AlphaFoldDB" id="A0AAF0BLG2"/>
<dbReference type="InterPro" id="IPR003594">
    <property type="entry name" value="HATPase_dom"/>
</dbReference>
<feature type="domain" description="HAMP" evidence="17">
    <location>
        <begin position="205"/>
        <end position="258"/>
    </location>
</feature>
<reference evidence="18" key="1">
    <citation type="submission" date="2023-01" db="EMBL/GenBank/DDBJ databases">
        <title>The genome sequence of Kordiimonadaceae bacterium 6D33.</title>
        <authorList>
            <person name="Liu Y."/>
        </authorList>
    </citation>
    <scope>NUCLEOTIDE SEQUENCE</scope>
    <source>
        <strain evidence="18">6D33</strain>
    </source>
</reference>
<dbReference type="InterPro" id="IPR011006">
    <property type="entry name" value="CheY-like_superfamily"/>
</dbReference>
<keyword evidence="9 18" id="KW-0067">ATP-binding</keyword>
<dbReference type="Gene3D" id="3.40.50.2300">
    <property type="match status" value="1"/>
</dbReference>
<dbReference type="Proteomes" id="UP001217500">
    <property type="component" value="Chromosome"/>
</dbReference>
<dbReference type="InterPro" id="IPR004358">
    <property type="entry name" value="Sig_transdc_His_kin-like_C"/>
</dbReference>
<dbReference type="SMART" id="SM00387">
    <property type="entry name" value="HATPase_c"/>
    <property type="match status" value="1"/>
</dbReference>
<keyword evidence="8" id="KW-0418">Kinase</keyword>
<accession>A0AAF0BLG2</accession>
<dbReference type="CDD" id="cd17546">
    <property type="entry name" value="REC_hyHK_CKI1_RcsC-like"/>
    <property type="match status" value="1"/>
</dbReference>
<dbReference type="GO" id="GO:0000155">
    <property type="term" value="F:phosphorelay sensor kinase activity"/>
    <property type="evidence" value="ECO:0007669"/>
    <property type="project" value="InterPro"/>
</dbReference>
<keyword evidence="11" id="KW-0902">Two-component regulatory system</keyword>
<dbReference type="SUPFAM" id="SSF52172">
    <property type="entry name" value="CheY-like"/>
    <property type="match status" value="1"/>
</dbReference>
<dbReference type="GO" id="GO:0005524">
    <property type="term" value="F:ATP binding"/>
    <property type="evidence" value="ECO:0007669"/>
    <property type="project" value="UniProtKB-KW"/>
</dbReference>
<dbReference type="Pfam" id="PF00072">
    <property type="entry name" value="Response_reg"/>
    <property type="match status" value="1"/>
</dbReference>
<evidence type="ECO:0000256" key="2">
    <source>
        <dbReference type="ARBA" id="ARBA00004370"/>
    </source>
</evidence>
<feature type="domain" description="Response regulatory" evidence="16">
    <location>
        <begin position="519"/>
        <end position="639"/>
    </location>
</feature>
<name>A0AAF0BLG2_9PROT</name>
<evidence type="ECO:0000256" key="11">
    <source>
        <dbReference type="ARBA" id="ARBA00023012"/>
    </source>
</evidence>
<dbReference type="InterPro" id="IPR003661">
    <property type="entry name" value="HisK_dim/P_dom"/>
</dbReference>
<dbReference type="Pfam" id="PF00512">
    <property type="entry name" value="HisKA"/>
    <property type="match status" value="1"/>
</dbReference>
<comment type="catalytic activity">
    <reaction evidence="1">
        <text>ATP + protein L-histidine = ADP + protein N-phospho-L-histidine.</text>
        <dbReference type="EC" id="2.7.13.3"/>
    </reaction>
</comment>
<evidence type="ECO:0000259" key="15">
    <source>
        <dbReference type="PROSITE" id="PS50109"/>
    </source>
</evidence>
<evidence type="ECO:0000259" key="17">
    <source>
        <dbReference type="PROSITE" id="PS50885"/>
    </source>
</evidence>
<dbReference type="CDD" id="cd06225">
    <property type="entry name" value="HAMP"/>
    <property type="match status" value="1"/>
</dbReference>
<keyword evidence="10 14" id="KW-1133">Transmembrane helix</keyword>
<dbReference type="Gene3D" id="3.30.565.10">
    <property type="entry name" value="Histidine kinase-like ATPase, C-terminal domain"/>
    <property type="match status" value="1"/>
</dbReference>
<dbReference type="Gene3D" id="1.10.287.130">
    <property type="match status" value="1"/>
</dbReference>
<dbReference type="SUPFAM" id="SSF55874">
    <property type="entry name" value="ATPase domain of HSP90 chaperone/DNA topoisomerase II/histidine kinase"/>
    <property type="match status" value="1"/>
</dbReference>
<gene>
    <name evidence="18" type="ORF">PH603_16410</name>
</gene>
<feature type="domain" description="Histidine kinase" evidence="15">
    <location>
        <begin position="280"/>
        <end position="499"/>
    </location>
</feature>
<dbReference type="PANTHER" id="PTHR45339">
    <property type="entry name" value="HYBRID SIGNAL TRANSDUCTION HISTIDINE KINASE J"/>
    <property type="match status" value="1"/>
</dbReference>
<dbReference type="InterPro" id="IPR003660">
    <property type="entry name" value="HAMP_dom"/>
</dbReference>
<evidence type="ECO:0000256" key="6">
    <source>
        <dbReference type="ARBA" id="ARBA00022692"/>
    </source>
</evidence>
<dbReference type="PROSITE" id="PS50109">
    <property type="entry name" value="HIS_KIN"/>
    <property type="match status" value="1"/>
</dbReference>
<keyword evidence="19" id="KW-1185">Reference proteome</keyword>
<evidence type="ECO:0000256" key="12">
    <source>
        <dbReference type="ARBA" id="ARBA00023136"/>
    </source>
</evidence>
<dbReference type="InterPro" id="IPR005467">
    <property type="entry name" value="His_kinase_dom"/>
</dbReference>
<evidence type="ECO:0000256" key="8">
    <source>
        <dbReference type="ARBA" id="ARBA00022777"/>
    </source>
</evidence>
<dbReference type="FunFam" id="1.10.287.130:FF:000004">
    <property type="entry name" value="Ethylene receptor 1"/>
    <property type="match status" value="1"/>
</dbReference>
<evidence type="ECO:0000256" key="7">
    <source>
        <dbReference type="ARBA" id="ARBA00022741"/>
    </source>
</evidence>
<dbReference type="PROSITE" id="PS50885">
    <property type="entry name" value="HAMP"/>
    <property type="match status" value="1"/>
</dbReference>
<dbReference type="PROSITE" id="PS50110">
    <property type="entry name" value="RESPONSE_REGULATORY"/>
    <property type="match status" value="1"/>
</dbReference>
<dbReference type="InterPro" id="IPR001789">
    <property type="entry name" value="Sig_transdc_resp-reg_receiver"/>
</dbReference>
<keyword evidence="4 13" id="KW-0597">Phosphoprotein</keyword>
<evidence type="ECO:0000256" key="4">
    <source>
        <dbReference type="ARBA" id="ARBA00022553"/>
    </source>
</evidence>
<evidence type="ECO:0000256" key="9">
    <source>
        <dbReference type="ARBA" id="ARBA00022840"/>
    </source>
</evidence>
<organism evidence="18 19">
    <name type="scientific">Gimibacter soli</name>
    <dbReference type="NCBI Taxonomy" id="3024400"/>
    <lineage>
        <taxon>Bacteria</taxon>
        <taxon>Pseudomonadati</taxon>
        <taxon>Pseudomonadota</taxon>
        <taxon>Alphaproteobacteria</taxon>
        <taxon>Kordiimonadales</taxon>
        <taxon>Temperatibacteraceae</taxon>
        <taxon>Gimibacter</taxon>
    </lineage>
</organism>
<dbReference type="FunFam" id="3.30.565.10:FF:000010">
    <property type="entry name" value="Sensor histidine kinase RcsC"/>
    <property type="match status" value="1"/>
</dbReference>
<dbReference type="PRINTS" id="PR00344">
    <property type="entry name" value="BCTRLSENSOR"/>
</dbReference>
<sequence length="643" mass="70369">MRIFRSLIDDLPIRYFVPLGFLVAALVAFGVFVGIALPEAENKAFELTEEDFYSRLEDMQGRYNSLLAQGNSLALNQDIFILANKPGVVGLALVDQDMKVRYASNSSYEGRPASELPFVADPALVKRALLTGQQVSDRNEKSGHLTGYAGLGFVESGQMTQLCIVYVLSADEIRANFQSVAERPITILTVTLLIIAVAIGGLLFWKVEKRARQLLKAARKLGEGEAGSIDLDVRGTDEFGQLATLIRESADKLEASRKDLRAAVAEAQRANTAKSAFLSNMSHEIRTPMNGVIGGLSLLQSSRDPAERHELIDAALSSARSLLDIINDILDFSKLEAAKMDLHPAPFHLGRLFQEIYMLMRHVAAEKRNELILDITPDCQAWIEADAARIRQVINNLVGNAIKFTETGQIKLVARLVGGEAPILSVRVEDNGPGISEADQVKLFQRFSQVSQEDGTRAKGTGLGLAICKQLVGLMGGEISVISSVGEGSAFLFSIPVRRASEQVTLLSGNKGEPLTGLNILLAEDMKLNQMLISRMLERMGHTVVLAKDGREAVAALDREGEAEFDLILMDNQMPHISGIEATRLVRSRADRKSRLPIVALTAGVLPEERDAFFKAGIDGFISKPVEPDQLRYEIERVLTQRP</sequence>
<dbReference type="GO" id="GO:0016020">
    <property type="term" value="C:membrane"/>
    <property type="evidence" value="ECO:0007669"/>
    <property type="project" value="UniProtKB-SubCell"/>
</dbReference>
<dbReference type="Gene3D" id="6.10.340.10">
    <property type="match status" value="1"/>
</dbReference>
<evidence type="ECO:0000256" key="13">
    <source>
        <dbReference type="PROSITE-ProRule" id="PRU00169"/>
    </source>
</evidence>
<evidence type="ECO:0000256" key="1">
    <source>
        <dbReference type="ARBA" id="ARBA00000085"/>
    </source>
</evidence>
<protein>
    <recommendedName>
        <fullName evidence="3">histidine kinase</fullName>
        <ecNumber evidence="3">2.7.13.3</ecNumber>
    </recommendedName>
</protein>
<comment type="subcellular location">
    <subcellularLocation>
        <location evidence="2">Membrane</location>
    </subcellularLocation>
</comment>
<dbReference type="PANTHER" id="PTHR45339:SF1">
    <property type="entry name" value="HYBRID SIGNAL TRANSDUCTION HISTIDINE KINASE J"/>
    <property type="match status" value="1"/>
</dbReference>
<keyword evidence="6 14" id="KW-0812">Transmembrane</keyword>
<dbReference type="EC" id="2.7.13.3" evidence="3"/>
<feature type="modified residue" description="4-aspartylphosphate" evidence="13">
    <location>
        <position position="571"/>
    </location>
</feature>
<keyword evidence="12 14" id="KW-0472">Membrane</keyword>
<evidence type="ECO:0000256" key="5">
    <source>
        <dbReference type="ARBA" id="ARBA00022679"/>
    </source>
</evidence>
<proteinExistence type="predicted"/>
<evidence type="ECO:0000256" key="14">
    <source>
        <dbReference type="SAM" id="Phobius"/>
    </source>
</evidence>
<dbReference type="SMART" id="SM00448">
    <property type="entry name" value="REC"/>
    <property type="match status" value="1"/>
</dbReference>
<dbReference type="EMBL" id="CP116805">
    <property type="protein sequence ID" value="WCL54122.1"/>
    <property type="molecule type" value="Genomic_DNA"/>
</dbReference>
<dbReference type="SUPFAM" id="SSF47384">
    <property type="entry name" value="Homodimeric domain of signal transducing histidine kinase"/>
    <property type="match status" value="1"/>
</dbReference>
<dbReference type="CDD" id="cd16922">
    <property type="entry name" value="HATPase_EvgS-ArcB-TorS-like"/>
    <property type="match status" value="1"/>
</dbReference>
<dbReference type="Pfam" id="PF00672">
    <property type="entry name" value="HAMP"/>
    <property type="match status" value="1"/>
</dbReference>
<dbReference type="RefSeq" id="WP_289503841.1">
    <property type="nucleotide sequence ID" value="NZ_CP116805.1"/>
</dbReference>